<keyword evidence="2" id="KW-0812">Transmembrane</keyword>
<reference evidence="4" key="1">
    <citation type="submission" date="2025-08" db="UniProtKB">
        <authorList>
            <consortium name="RefSeq"/>
        </authorList>
    </citation>
    <scope>IDENTIFICATION</scope>
    <source>
        <tissue evidence="4">Silk gland</tissue>
    </source>
</reference>
<dbReference type="Proteomes" id="UP000504629">
    <property type="component" value="Unplaced"/>
</dbReference>
<dbReference type="AlphaFoldDB" id="A0A6J2KIG3"/>
<feature type="compositionally biased region" description="Low complexity" evidence="1">
    <location>
        <begin position="206"/>
        <end position="222"/>
    </location>
</feature>
<keyword evidence="3" id="KW-1185">Reference proteome</keyword>
<dbReference type="RefSeq" id="XP_028041343.1">
    <property type="nucleotide sequence ID" value="XM_028185542.1"/>
</dbReference>
<feature type="region of interest" description="Disordered" evidence="1">
    <location>
        <begin position="248"/>
        <end position="270"/>
    </location>
</feature>
<feature type="region of interest" description="Disordered" evidence="1">
    <location>
        <begin position="201"/>
        <end position="232"/>
    </location>
</feature>
<dbReference type="OrthoDB" id="7482167at2759"/>
<accession>A0A6J2KIG3</accession>
<feature type="transmembrane region" description="Helical" evidence="2">
    <location>
        <begin position="18"/>
        <end position="47"/>
    </location>
</feature>
<sequence>MCYICNCFAWTLDLIQRAITFALACLMAFAVCFGLTIAIVAGIAYGYNYSMAEFLTFTRTNVSVFMRRGQFLDTPDLFGKNRRMGNHDDAFSTNITNDYQDESRRSDSRSLSDSWNAAEETRRYAEKLTKYAAEKSYDTEIDAPNNIYSKISLSPVLTEIPIFGIPTAVWKSGSSKIIMRNFPPVEEITSAIKSLKDYDDENFHKNNNTNSNERTNNSSESNISKEKNEDGVSENLTTLNSLSFSTYKAPPVLDYPSEDVEEDKIIYKPV</sequence>
<dbReference type="GeneID" id="114251325"/>
<gene>
    <name evidence="4" type="primary">LOC114251325</name>
</gene>
<evidence type="ECO:0000313" key="3">
    <source>
        <dbReference type="Proteomes" id="UP000504629"/>
    </source>
</evidence>
<organism evidence="3 4">
    <name type="scientific">Bombyx mandarina</name>
    <name type="common">Wild silk moth</name>
    <name type="synonym">Wild silkworm</name>
    <dbReference type="NCBI Taxonomy" id="7092"/>
    <lineage>
        <taxon>Eukaryota</taxon>
        <taxon>Metazoa</taxon>
        <taxon>Ecdysozoa</taxon>
        <taxon>Arthropoda</taxon>
        <taxon>Hexapoda</taxon>
        <taxon>Insecta</taxon>
        <taxon>Pterygota</taxon>
        <taxon>Neoptera</taxon>
        <taxon>Endopterygota</taxon>
        <taxon>Lepidoptera</taxon>
        <taxon>Glossata</taxon>
        <taxon>Ditrysia</taxon>
        <taxon>Bombycoidea</taxon>
        <taxon>Bombycidae</taxon>
        <taxon>Bombycinae</taxon>
        <taxon>Bombyx</taxon>
    </lineage>
</organism>
<evidence type="ECO:0000256" key="1">
    <source>
        <dbReference type="SAM" id="MobiDB-lite"/>
    </source>
</evidence>
<keyword evidence="2" id="KW-0472">Membrane</keyword>
<dbReference type="KEGG" id="bman:114251325"/>
<evidence type="ECO:0000313" key="4">
    <source>
        <dbReference type="RefSeq" id="XP_028041343.1"/>
    </source>
</evidence>
<feature type="region of interest" description="Disordered" evidence="1">
    <location>
        <begin position="89"/>
        <end position="112"/>
    </location>
</feature>
<keyword evidence="2" id="KW-1133">Transmembrane helix</keyword>
<protein>
    <submittedName>
        <fullName evidence="4">Uncharacterized protein LOC114251325</fullName>
    </submittedName>
</protein>
<proteinExistence type="predicted"/>
<name>A0A6J2KIG3_BOMMA</name>
<feature type="compositionally biased region" description="Basic and acidic residues" evidence="1">
    <location>
        <begin position="101"/>
        <end position="110"/>
    </location>
</feature>
<evidence type="ECO:0000256" key="2">
    <source>
        <dbReference type="SAM" id="Phobius"/>
    </source>
</evidence>